<organism evidence="1">
    <name type="scientific">Tanacetum cinerariifolium</name>
    <name type="common">Dalmatian daisy</name>
    <name type="synonym">Chrysanthemum cinerariifolium</name>
    <dbReference type="NCBI Taxonomy" id="118510"/>
    <lineage>
        <taxon>Eukaryota</taxon>
        <taxon>Viridiplantae</taxon>
        <taxon>Streptophyta</taxon>
        <taxon>Embryophyta</taxon>
        <taxon>Tracheophyta</taxon>
        <taxon>Spermatophyta</taxon>
        <taxon>Magnoliopsida</taxon>
        <taxon>eudicotyledons</taxon>
        <taxon>Gunneridae</taxon>
        <taxon>Pentapetalae</taxon>
        <taxon>asterids</taxon>
        <taxon>campanulids</taxon>
        <taxon>Asterales</taxon>
        <taxon>Asteraceae</taxon>
        <taxon>Asteroideae</taxon>
        <taxon>Anthemideae</taxon>
        <taxon>Anthemidinae</taxon>
        <taxon>Tanacetum</taxon>
    </lineage>
</organism>
<dbReference type="EMBL" id="BKCJ011430398">
    <property type="protein sequence ID" value="GFD32992.1"/>
    <property type="molecule type" value="Genomic_DNA"/>
</dbReference>
<protein>
    <submittedName>
        <fullName evidence="1">DEAD-box ATP-dependent RNA helicase 7</fullName>
    </submittedName>
</protein>
<dbReference type="GO" id="GO:0004386">
    <property type="term" value="F:helicase activity"/>
    <property type="evidence" value="ECO:0007669"/>
    <property type="project" value="UniProtKB-KW"/>
</dbReference>
<evidence type="ECO:0000313" key="1">
    <source>
        <dbReference type="EMBL" id="GFD32992.1"/>
    </source>
</evidence>
<keyword evidence="1" id="KW-0347">Helicase</keyword>
<name>A0A699VBV9_TANCI</name>
<keyword evidence="1" id="KW-0547">Nucleotide-binding</keyword>
<sequence length="45" mass="5013">MKKSKKKKAKTETAELDEVVAEVIAENPNAVSKFRISEPLKNALK</sequence>
<gene>
    <name evidence="1" type="ORF">Tci_904961</name>
</gene>
<dbReference type="AlphaFoldDB" id="A0A699VBV9"/>
<keyword evidence="1" id="KW-0067">ATP-binding</keyword>
<keyword evidence="1" id="KW-0378">Hydrolase</keyword>
<feature type="non-terminal residue" evidence="1">
    <location>
        <position position="45"/>
    </location>
</feature>
<proteinExistence type="predicted"/>
<reference evidence="1" key="1">
    <citation type="journal article" date="2019" name="Sci. Rep.">
        <title>Draft genome of Tanacetum cinerariifolium, the natural source of mosquito coil.</title>
        <authorList>
            <person name="Yamashiro T."/>
            <person name="Shiraishi A."/>
            <person name="Satake H."/>
            <person name="Nakayama K."/>
        </authorList>
    </citation>
    <scope>NUCLEOTIDE SEQUENCE</scope>
</reference>
<comment type="caution">
    <text evidence="1">The sequence shown here is derived from an EMBL/GenBank/DDBJ whole genome shotgun (WGS) entry which is preliminary data.</text>
</comment>
<accession>A0A699VBV9</accession>